<dbReference type="AlphaFoldDB" id="A0A3B3XQC5"/>
<evidence type="ECO:0000256" key="1">
    <source>
        <dbReference type="ARBA" id="ARBA00004613"/>
    </source>
</evidence>
<evidence type="ECO:0000256" key="9">
    <source>
        <dbReference type="RuleBase" id="RU362112"/>
    </source>
</evidence>
<dbReference type="InterPro" id="IPR001759">
    <property type="entry name" value="PTX_dom"/>
</dbReference>
<evidence type="ECO:0000313" key="12">
    <source>
        <dbReference type="Proteomes" id="UP000261480"/>
    </source>
</evidence>
<organism evidence="11 12">
    <name type="scientific">Poecilia mexicana</name>
    <dbReference type="NCBI Taxonomy" id="48701"/>
    <lineage>
        <taxon>Eukaryota</taxon>
        <taxon>Metazoa</taxon>
        <taxon>Chordata</taxon>
        <taxon>Craniata</taxon>
        <taxon>Vertebrata</taxon>
        <taxon>Euteleostomi</taxon>
        <taxon>Actinopterygii</taxon>
        <taxon>Neopterygii</taxon>
        <taxon>Teleostei</taxon>
        <taxon>Neoteleostei</taxon>
        <taxon>Acanthomorphata</taxon>
        <taxon>Ovalentaria</taxon>
        <taxon>Atherinomorphae</taxon>
        <taxon>Cyprinodontiformes</taxon>
        <taxon>Poeciliidae</taxon>
        <taxon>Poeciliinae</taxon>
        <taxon>Poecilia</taxon>
    </lineage>
</organism>
<dbReference type="PROSITE" id="PS51828">
    <property type="entry name" value="PTX_2"/>
    <property type="match status" value="1"/>
</dbReference>
<protein>
    <recommendedName>
        <fullName evidence="9">Pentraxin family member</fullName>
    </recommendedName>
</protein>
<keyword evidence="2" id="KW-0964">Secreted</keyword>
<proteinExistence type="inferred from homology"/>
<keyword evidence="12" id="KW-1185">Reference proteome</keyword>
<comment type="cofactor">
    <cofactor evidence="9">
        <name>Ca(2+)</name>
        <dbReference type="ChEBI" id="CHEBI:29108"/>
    </cofactor>
    <text evidence="9">Binds 2 calcium ions per subunit.</text>
</comment>
<dbReference type="SUPFAM" id="SSF49899">
    <property type="entry name" value="Concanavalin A-like lectins/glucanases"/>
    <property type="match status" value="1"/>
</dbReference>
<dbReference type="SMART" id="SM00159">
    <property type="entry name" value="PTX"/>
    <property type="match status" value="1"/>
</dbReference>
<evidence type="ECO:0000259" key="10">
    <source>
        <dbReference type="PROSITE" id="PS51828"/>
    </source>
</evidence>
<dbReference type="STRING" id="48701.ENSPMEP00000017237"/>
<dbReference type="Pfam" id="PF00354">
    <property type="entry name" value="Pentaxin"/>
    <property type="match status" value="1"/>
</dbReference>
<evidence type="ECO:0000256" key="6">
    <source>
        <dbReference type="ARBA" id="ARBA00023157"/>
    </source>
</evidence>
<evidence type="ECO:0000256" key="8">
    <source>
        <dbReference type="PROSITE-ProRule" id="PRU01172"/>
    </source>
</evidence>
<evidence type="ECO:0000256" key="3">
    <source>
        <dbReference type="ARBA" id="ARBA00022723"/>
    </source>
</evidence>
<keyword evidence="4" id="KW-0732">Signal</keyword>
<keyword evidence="3 9" id="KW-0479">Metal-binding</keyword>
<dbReference type="PANTHER" id="PTHR45869:SF7">
    <property type="entry name" value="C-REACTIVE PROTEIN"/>
    <property type="match status" value="1"/>
</dbReference>
<dbReference type="PANTHER" id="PTHR45869">
    <property type="entry name" value="C-REACTIVE PROTEIN-RELATED"/>
    <property type="match status" value="1"/>
</dbReference>
<feature type="domain" description="Pentraxin (PTX)" evidence="10">
    <location>
        <begin position="19"/>
        <end position="231"/>
    </location>
</feature>
<name>A0A3B3XQC5_9TELE</name>
<accession>A0A3B3XQC5</accession>
<dbReference type="PRINTS" id="PR00895">
    <property type="entry name" value="PENTAXIN"/>
</dbReference>
<evidence type="ECO:0000256" key="5">
    <source>
        <dbReference type="ARBA" id="ARBA00022837"/>
    </source>
</evidence>
<evidence type="ECO:0000313" key="11">
    <source>
        <dbReference type="Ensembl" id="ENSPMEP00000017237.1"/>
    </source>
</evidence>
<reference evidence="11" key="2">
    <citation type="submission" date="2025-09" db="UniProtKB">
        <authorList>
            <consortium name="Ensembl"/>
        </authorList>
    </citation>
    <scope>IDENTIFICATION</scope>
</reference>
<dbReference type="GO" id="GO:0005576">
    <property type="term" value="C:extracellular region"/>
    <property type="evidence" value="ECO:0007669"/>
    <property type="project" value="UniProtKB-SubCell"/>
</dbReference>
<sequence length="237" mass="26906">MLMKKCKWFQFKGVTCYLQGKMFTFPEESNTAHVRLTTSKQGFNAVTHECLELKQNSSCLLPQCRFLTDLSREFTFFSLSVPSFYNGVIFKNEVGSFQMCVNGKQAYFRGLDFKLNKWQSLCGTWEAASGLTQLWLNGQPSSRRLSSKSNISGPITITLGQYPEPYRGGFFNGIQFVGMMSDLHMWDSKLPPCEIQKYMNQGGFTTGNVLDWSSLEFEITGTVLIENKLETCQSSLL</sequence>
<comment type="subunit">
    <text evidence="9">Homopentamer. Pentaxin (or pentraxin) have a discoid arrangement of 5 non-covalently bound subunits.</text>
</comment>
<dbReference type="InterPro" id="IPR051005">
    <property type="entry name" value="Pentraxin_domain"/>
</dbReference>
<dbReference type="GO" id="GO:0046872">
    <property type="term" value="F:metal ion binding"/>
    <property type="evidence" value="ECO:0007669"/>
    <property type="project" value="UniProtKB-KW"/>
</dbReference>
<evidence type="ECO:0000256" key="7">
    <source>
        <dbReference type="ARBA" id="ARBA00038102"/>
    </source>
</evidence>
<evidence type="ECO:0000256" key="4">
    <source>
        <dbReference type="ARBA" id="ARBA00022729"/>
    </source>
</evidence>
<comment type="similarity">
    <text evidence="7 9">Belongs to the pentraxin family.</text>
</comment>
<dbReference type="Gene3D" id="2.60.120.200">
    <property type="match status" value="1"/>
</dbReference>
<dbReference type="Ensembl" id="ENSPMET00000026069.1">
    <property type="protein sequence ID" value="ENSPMEP00000017237.1"/>
    <property type="gene ID" value="ENSPMEG00000020144.1"/>
</dbReference>
<dbReference type="Proteomes" id="UP000261480">
    <property type="component" value="Unplaced"/>
</dbReference>
<keyword evidence="5 9" id="KW-0106">Calcium</keyword>
<comment type="caution">
    <text evidence="8">Lacks conserved residue(s) required for the propagation of feature annotation.</text>
</comment>
<evidence type="ECO:0000256" key="2">
    <source>
        <dbReference type="ARBA" id="ARBA00022525"/>
    </source>
</evidence>
<dbReference type="InterPro" id="IPR013320">
    <property type="entry name" value="ConA-like_dom_sf"/>
</dbReference>
<reference evidence="11" key="1">
    <citation type="submission" date="2025-08" db="UniProtKB">
        <authorList>
            <consortium name="Ensembl"/>
        </authorList>
    </citation>
    <scope>IDENTIFICATION</scope>
</reference>
<comment type="subcellular location">
    <subcellularLocation>
        <location evidence="1 9">Secreted</location>
    </subcellularLocation>
</comment>
<keyword evidence="6" id="KW-1015">Disulfide bond</keyword>